<feature type="transmembrane region" description="Helical" evidence="2">
    <location>
        <begin position="53"/>
        <end position="73"/>
    </location>
</feature>
<keyword evidence="2" id="KW-0812">Transmembrane</keyword>
<dbReference type="Pfam" id="PF14017">
    <property type="entry name" value="DUF4233"/>
    <property type="match status" value="1"/>
</dbReference>
<reference evidence="4" key="1">
    <citation type="journal article" date="2019" name="Int. J. Syst. Evol. Microbiol.">
        <title>The Global Catalogue of Microorganisms (GCM) 10K type strain sequencing project: providing services to taxonomists for standard genome sequencing and annotation.</title>
        <authorList>
            <consortium name="The Broad Institute Genomics Platform"/>
            <consortium name="The Broad Institute Genome Sequencing Center for Infectious Disease"/>
            <person name="Wu L."/>
            <person name="Ma J."/>
        </authorList>
    </citation>
    <scope>NUCLEOTIDE SEQUENCE [LARGE SCALE GENOMIC DNA]</scope>
    <source>
        <strain evidence="4">2902at01</strain>
    </source>
</reference>
<sequence length="154" mass="15972">MTPEGQGPPPESAGPPVAPGSAARPDPGPGRQPGPDREPGPERRSGLRDPVRAARGLGAGTLALEALVLLLAIQPIRVLGGRLTGVSIGAIVALAVLAGLLAGLMRRPWAWYVGTGLQVLLVAAGFLHWSLGALGVIFGLVWLYVLHVRRVILR</sequence>
<keyword evidence="2" id="KW-0472">Membrane</keyword>
<evidence type="ECO:0000256" key="2">
    <source>
        <dbReference type="SAM" id="Phobius"/>
    </source>
</evidence>
<keyword evidence="2" id="KW-1133">Transmembrane helix</keyword>
<gene>
    <name evidence="3" type="ORF">ACFOX0_29220</name>
</gene>
<name>A0ABV8KVJ3_9ACTN</name>
<feature type="transmembrane region" description="Helical" evidence="2">
    <location>
        <begin position="117"/>
        <end position="145"/>
    </location>
</feature>
<accession>A0ABV8KVJ3</accession>
<dbReference type="Proteomes" id="UP001595868">
    <property type="component" value="Unassembled WGS sequence"/>
</dbReference>
<dbReference type="InterPro" id="IPR025327">
    <property type="entry name" value="DUF4233"/>
</dbReference>
<feature type="region of interest" description="Disordered" evidence="1">
    <location>
        <begin position="1"/>
        <end position="50"/>
    </location>
</feature>
<dbReference type="EMBL" id="JBHSBN010000031">
    <property type="protein sequence ID" value="MFC4109993.1"/>
    <property type="molecule type" value="Genomic_DNA"/>
</dbReference>
<feature type="transmembrane region" description="Helical" evidence="2">
    <location>
        <begin position="85"/>
        <end position="105"/>
    </location>
</feature>
<dbReference type="RefSeq" id="WP_377552087.1">
    <property type="nucleotide sequence ID" value="NZ_JBHSBN010000031.1"/>
</dbReference>
<feature type="compositionally biased region" description="Basic and acidic residues" evidence="1">
    <location>
        <begin position="34"/>
        <end position="50"/>
    </location>
</feature>
<comment type="caution">
    <text evidence="3">The sequence shown here is derived from an EMBL/GenBank/DDBJ whole genome shotgun (WGS) entry which is preliminary data.</text>
</comment>
<feature type="compositionally biased region" description="Pro residues" evidence="1">
    <location>
        <begin position="1"/>
        <end position="18"/>
    </location>
</feature>
<organism evidence="3 4">
    <name type="scientific">Micromonospora zhanjiangensis</name>
    <dbReference type="NCBI Taxonomy" id="1522057"/>
    <lineage>
        <taxon>Bacteria</taxon>
        <taxon>Bacillati</taxon>
        <taxon>Actinomycetota</taxon>
        <taxon>Actinomycetes</taxon>
        <taxon>Micromonosporales</taxon>
        <taxon>Micromonosporaceae</taxon>
        <taxon>Micromonospora</taxon>
    </lineage>
</organism>
<protein>
    <submittedName>
        <fullName evidence="3">DUF4233 domain-containing protein</fullName>
    </submittedName>
</protein>
<proteinExistence type="predicted"/>
<evidence type="ECO:0000256" key="1">
    <source>
        <dbReference type="SAM" id="MobiDB-lite"/>
    </source>
</evidence>
<keyword evidence="4" id="KW-1185">Reference proteome</keyword>
<evidence type="ECO:0000313" key="4">
    <source>
        <dbReference type="Proteomes" id="UP001595868"/>
    </source>
</evidence>
<evidence type="ECO:0000313" key="3">
    <source>
        <dbReference type="EMBL" id="MFC4109993.1"/>
    </source>
</evidence>